<evidence type="ECO:0000256" key="5">
    <source>
        <dbReference type="ARBA" id="ARBA00022725"/>
    </source>
</evidence>
<dbReference type="PROSITE" id="PS50262">
    <property type="entry name" value="G_PROTEIN_RECEP_F1_2"/>
    <property type="match status" value="2"/>
</dbReference>
<evidence type="ECO:0000256" key="1">
    <source>
        <dbReference type="ARBA" id="ARBA00004651"/>
    </source>
</evidence>
<proteinExistence type="predicted"/>
<keyword evidence="8 13" id="KW-0472">Membrane</keyword>
<keyword evidence="11" id="KW-0325">Glycoprotein</keyword>
<evidence type="ECO:0000256" key="3">
    <source>
        <dbReference type="ARBA" id="ARBA00022606"/>
    </source>
</evidence>
<dbReference type="PANTHER" id="PTHR26451:SF889">
    <property type="entry name" value="OLFACTORY RECEPTOR 2A12-LIKE"/>
    <property type="match status" value="1"/>
</dbReference>
<dbReference type="SUPFAM" id="SSF81321">
    <property type="entry name" value="Family A G protein-coupled receptor-like"/>
    <property type="match status" value="2"/>
</dbReference>
<feature type="transmembrane region" description="Helical" evidence="13">
    <location>
        <begin position="383"/>
        <end position="405"/>
    </location>
</feature>
<keyword evidence="3" id="KW-0716">Sensory transduction</keyword>
<dbReference type="GO" id="GO:0004930">
    <property type="term" value="F:G protein-coupled receptor activity"/>
    <property type="evidence" value="ECO:0007669"/>
    <property type="project" value="UniProtKB-KW"/>
</dbReference>
<dbReference type="AlphaFoldDB" id="A0A834L359"/>
<feature type="transmembrane region" description="Helical" evidence="13">
    <location>
        <begin position="531"/>
        <end position="550"/>
    </location>
</feature>
<dbReference type="InterPro" id="IPR000276">
    <property type="entry name" value="GPCR_Rhodpsn"/>
</dbReference>
<comment type="caution">
    <text evidence="15">The sequence shown here is derived from an EMBL/GenBank/DDBJ whole genome shotgun (WGS) entry which is preliminary data.</text>
</comment>
<feature type="transmembrane region" description="Helical" evidence="13">
    <location>
        <begin position="165"/>
        <end position="188"/>
    </location>
</feature>
<dbReference type="PRINTS" id="PR00245">
    <property type="entry name" value="OLFACTORYR"/>
</dbReference>
<keyword evidence="5" id="KW-0552">Olfaction</keyword>
<comment type="subcellular location">
    <subcellularLocation>
        <location evidence="1">Cell membrane</location>
        <topology evidence="1">Multi-pass membrane protein</topology>
    </subcellularLocation>
</comment>
<dbReference type="EMBL" id="WKFB01000001">
    <property type="protein sequence ID" value="KAF6740005.1"/>
    <property type="molecule type" value="Genomic_DNA"/>
</dbReference>
<reference evidence="15" key="1">
    <citation type="journal article" name="BMC Genomics">
        <title>Long-read sequencing and de novo genome assembly of marine medaka (Oryzias melastigma).</title>
        <authorList>
            <person name="Liang P."/>
            <person name="Saqib H.S.A."/>
            <person name="Ni X."/>
            <person name="Shen Y."/>
        </authorList>
    </citation>
    <scope>NUCLEOTIDE SEQUENCE</scope>
    <source>
        <strain evidence="15">Bigg-433</strain>
    </source>
</reference>
<evidence type="ECO:0000256" key="11">
    <source>
        <dbReference type="ARBA" id="ARBA00023180"/>
    </source>
</evidence>
<evidence type="ECO:0000256" key="12">
    <source>
        <dbReference type="ARBA" id="ARBA00023224"/>
    </source>
</evidence>
<evidence type="ECO:0000313" key="15">
    <source>
        <dbReference type="EMBL" id="KAF6740005.1"/>
    </source>
</evidence>
<keyword evidence="12" id="KW-0807">Transducer</keyword>
<feature type="transmembrane region" description="Helical" evidence="13">
    <location>
        <begin position="488"/>
        <end position="510"/>
    </location>
</feature>
<keyword evidence="2" id="KW-1003">Cell membrane</keyword>
<protein>
    <submittedName>
        <fullName evidence="15">Olfactory receptor 2K2</fullName>
    </submittedName>
</protein>
<dbReference type="Proteomes" id="UP000646548">
    <property type="component" value="Unassembled WGS sequence"/>
</dbReference>
<evidence type="ECO:0000256" key="7">
    <source>
        <dbReference type="ARBA" id="ARBA00023040"/>
    </source>
</evidence>
<keyword evidence="10 15" id="KW-0675">Receptor</keyword>
<feature type="transmembrane region" description="Helical" evidence="13">
    <location>
        <begin position="49"/>
        <end position="73"/>
    </location>
</feature>
<dbReference type="GO" id="GO:0005886">
    <property type="term" value="C:plasma membrane"/>
    <property type="evidence" value="ECO:0007669"/>
    <property type="project" value="UniProtKB-SubCell"/>
</dbReference>
<dbReference type="Pfam" id="PF13853">
    <property type="entry name" value="7tm_4"/>
    <property type="match status" value="2"/>
</dbReference>
<dbReference type="SMART" id="SM01381">
    <property type="entry name" value="7TM_GPCR_Srsx"/>
    <property type="match status" value="1"/>
</dbReference>
<evidence type="ECO:0000313" key="16">
    <source>
        <dbReference type="Proteomes" id="UP000646548"/>
    </source>
</evidence>
<gene>
    <name evidence="15" type="ORF">FQA47_005764</name>
</gene>
<dbReference type="GO" id="GO:0005549">
    <property type="term" value="F:odorant binding"/>
    <property type="evidence" value="ECO:0007669"/>
    <property type="project" value="TreeGrafter"/>
</dbReference>
<evidence type="ECO:0000256" key="13">
    <source>
        <dbReference type="SAM" id="Phobius"/>
    </source>
</evidence>
<feature type="domain" description="G-protein coupled receptors family 1 profile" evidence="14">
    <location>
        <begin position="63"/>
        <end position="241"/>
    </location>
</feature>
<sequence>MYKRYASHSAELQYLLSSSSISLMENITYNSFILQVEGFKVTKESTEYAFFLFFFSYIVIMILNLGILAIIFIDKSLHQPMYLLFCNLPVSDIVGCTHILPRLLSDLLVPPSERLISYYECVVQAFTSHMFGTTSHTVLMVMAFDRYVAICNPLRYADIMSHRMIIKLTAFAWGVPFIWVAVLLGLTIRLNRCRTLIENPYCDNASLFKLSCESSAINNIYGLAFTVVLLTSSIGSMVLTYGSLTSCCMLWRYSCVSVLSLMTCCCMFICPLVSNRALLSWMNNQTMLAPLKQPIVFEIEGFDFPPGSGPFLFLVALLVYMLVLLGNGVVVCVIVLDRKLHRPMFVMICHLVVCDLLGATAVLPRLMMDFLTGQKKIVYPAAITQAFCIHVYGVAMQTILGAMAYDRYVAVCESLRYHTIMTSSRMHVCCALAWLVAIVLIGVLFSFHLNVPLCSQTIQHVYCSNRGILNLACIPTPDNNVYGLSMTWSLTTAVFVIIAFSYIKILAAAVKQGRMDSSVRSKAFHTCSSHLVVYILYQIASMIVIVSLRFPAAKNMWKLCSIMITIFPPAVNPIIYGLVSKELRTSILQNLFGWVKKKRIGFRAS</sequence>
<accession>A0A834L359</accession>
<dbReference type="InterPro" id="IPR052921">
    <property type="entry name" value="GPCR1_Superfamily_Member"/>
</dbReference>
<feature type="domain" description="G-protein coupled receptors family 1 profile" evidence="14">
    <location>
        <begin position="326"/>
        <end position="576"/>
    </location>
</feature>
<dbReference type="InterPro" id="IPR000725">
    <property type="entry name" value="Olfact_rcpt"/>
</dbReference>
<feature type="transmembrane region" description="Helical" evidence="13">
    <location>
        <begin position="220"/>
        <end position="241"/>
    </location>
</feature>
<evidence type="ECO:0000256" key="6">
    <source>
        <dbReference type="ARBA" id="ARBA00022989"/>
    </source>
</evidence>
<dbReference type="Gene3D" id="1.20.1070.10">
    <property type="entry name" value="Rhodopsin 7-helix transmembrane proteins"/>
    <property type="match status" value="2"/>
</dbReference>
<dbReference type="FunFam" id="1.20.1070.10:FF:000024">
    <property type="entry name" value="Olfactory receptor"/>
    <property type="match status" value="2"/>
</dbReference>
<keyword evidence="4 13" id="KW-0812">Transmembrane</keyword>
<evidence type="ECO:0000259" key="14">
    <source>
        <dbReference type="PROSITE" id="PS50262"/>
    </source>
</evidence>
<feature type="transmembrane region" description="Helical" evidence="13">
    <location>
        <begin position="311"/>
        <end position="336"/>
    </location>
</feature>
<keyword evidence="7" id="KW-0297">G-protein coupled receptor</keyword>
<evidence type="ECO:0000256" key="8">
    <source>
        <dbReference type="ARBA" id="ARBA00023136"/>
    </source>
</evidence>
<dbReference type="GO" id="GO:0004984">
    <property type="term" value="F:olfactory receptor activity"/>
    <property type="evidence" value="ECO:0007669"/>
    <property type="project" value="InterPro"/>
</dbReference>
<evidence type="ECO:0000256" key="9">
    <source>
        <dbReference type="ARBA" id="ARBA00023157"/>
    </source>
</evidence>
<feature type="transmembrane region" description="Helical" evidence="13">
    <location>
        <begin position="343"/>
        <end position="363"/>
    </location>
</feature>
<feature type="transmembrane region" description="Helical" evidence="13">
    <location>
        <begin position="426"/>
        <end position="447"/>
    </location>
</feature>
<feature type="transmembrane region" description="Helical" evidence="13">
    <location>
        <begin position="556"/>
        <end position="579"/>
    </location>
</feature>
<feature type="transmembrane region" description="Helical" evidence="13">
    <location>
        <begin position="253"/>
        <end position="274"/>
    </location>
</feature>
<keyword evidence="6 13" id="KW-1133">Transmembrane helix</keyword>
<dbReference type="PRINTS" id="PR00237">
    <property type="entry name" value="GPCRRHODOPSN"/>
</dbReference>
<evidence type="ECO:0000256" key="2">
    <source>
        <dbReference type="ARBA" id="ARBA00022475"/>
    </source>
</evidence>
<organism evidence="15 16">
    <name type="scientific">Oryzias melastigma</name>
    <name type="common">Marine medaka</name>
    <dbReference type="NCBI Taxonomy" id="30732"/>
    <lineage>
        <taxon>Eukaryota</taxon>
        <taxon>Metazoa</taxon>
        <taxon>Chordata</taxon>
        <taxon>Craniata</taxon>
        <taxon>Vertebrata</taxon>
        <taxon>Euteleostomi</taxon>
        <taxon>Actinopterygii</taxon>
        <taxon>Neopterygii</taxon>
        <taxon>Teleostei</taxon>
        <taxon>Neoteleostei</taxon>
        <taxon>Acanthomorphata</taxon>
        <taxon>Ovalentaria</taxon>
        <taxon>Atherinomorphae</taxon>
        <taxon>Beloniformes</taxon>
        <taxon>Adrianichthyidae</taxon>
        <taxon>Oryziinae</taxon>
        <taxon>Oryzias</taxon>
    </lineage>
</organism>
<evidence type="ECO:0000256" key="4">
    <source>
        <dbReference type="ARBA" id="ARBA00022692"/>
    </source>
</evidence>
<keyword evidence="9" id="KW-1015">Disulfide bond</keyword>
<name>A0A834L359_ORYME</name>
<dbReference type="PANTHER" id="PTHR26451">
    <property type="entry name" value="G_PROTEIN_RECEP_F1_2 DOMAIN-CONTAINING PROTEIN"/>
    <property type="match status" value="1"/>
</dbReference>
<evidence type="ECO:0000256" key="10">
    <source>
        <dbReference type="ARBA" id="ARBA00023170"/>
    </source>
</evidence>
<dbReference type="InterPro" id="IPR017452">
    <property type="entry name" value="GPCR_Rhodpsn_7TM"/>
</dbReference>